<sequence>MKLQGPNLGLLANRATPLELGFSLAELLFGRKLRTTLPVVQTTLQPQWEHEMLQSIRERDSYLKTRSKMVYDKRHGVKRIGTIGPRRQVVKVPEEDSRKWVPVKATNIQGAADTA</sequence>
<comment type="caution">
    <text evidence="1">The sequence shown here is derived from an EMBL/GenBank/DDBJ whole genome shotgun (WGS) entry which is preliminary data.</text>
</comment>
<keyword evidence="2" id="KW-1185">Reference proteome</keyword>
<protein>
    <submittedName>
        <fullName evidence="1">Uncharacterized protein</fullName>
    </submittedName>
</protein>
<dbReference type="EMBL" id="JARBHB010000012">
    <property type="protein sequence ID" value="KAJ8871441.1"/>
    <property type="molecule type" value="Genomic_DNA"/>
</dbReference>
<evidence type="ECO:0000313" key="2">
    <source>
        <dbReference type="Proteomes" id="UP001159363"/>
    </source>
</evidence>
<organism evidence="1 2">
    <name type="scientific">Dryococelus australis</name>
    <dbReference type="NCBI Taxonomy" id="614101"/>
    <lineage>
        <taxon>Eukaryota</taxon>
        <taxon>Metazoa</taxon>
        <taxon>Ecdysozoa</taxon>
        <taxon>Arthropoda</taxon>
        <taxon>Hexapoda</taxon>
        <taxon>Insecta</taxon>
        <taxon>Pterygota</taxon>
        <taxon>Neoptera</taxon>
        <taxon>Polyneoptera</taxon>
        <taxon>Phasmatodea</taxon>
        <taxon>Verophasmatodea</taxon>
        <taxon>Anareolatae</taxon>
        <taxon>Phasmatidae</taxon>
        <taxon>Eurycanthinae</taxon>
        <taxon>Dryococelus</taxon>
    </lineage>
</organism>
<name>A0ABQ9GHE0_9NEOP</name>
<dbReference type="Proteomes" id="UP001159363">
    <property type="component" value="Chromosome 11"/>
</dbReference>
<accession>A0ABQ9GHE0</accession>
<proteinExistence type="predicted"/>
<reference evidence="1 2" key="1">
    <citation type="submission" date="2023-02" db="EMBL/GenBank/DDBJ databases">
        <title>LHISI_Scaffold_Assembly.</title>
        <authorList>
            <person name="Stuart O.P."/>
            <person name="Cleave R."/>
            <person name="Magrath M.J.L."/>
            <person name="Mikheyev A.S."/>
        </authorList>
    </citation>
    <scope>NUCLEOTIDE SEQUENCE [LARGE SCALE GENOMIC DNA]</scope>
    <source>
        <strain evidence="1">Daus_M_001</strain>
        <tissue evidence="1">Leg muscle</tissue>
    </source>
</reference>
<evidence type="ECO:0000313" key="1">
    <source>
        <dbReference type="EMBL" id="KAJ8871441.1"/>
    </source>
</evidence>
<gene>
    <name evidence="1" type="ORF">PR048_027758</name>
</gene>